<gene>
    <name evidence="1" type="ORF">ACFO4N_17485</name>
</gene>
<dbReference type="RefSeq" id="WP_376847604.1">
    <property type="nucleotide sequence ID" value="NZ_JBHSFW010000024.1"/>
</dbReference>
<dbReference type="EMBL" id="JBHSFW010000024">
    <property type="protein sequence ID" value="MFC4620491.1"/>
    <property type="molecule type" value="Genomic_DNA"/>
</dbReference>
<keyword evidence="2" id="KW-1185">Reference proteome</keyword>
<proteinExistence type="predicted"/>
<name>A0ABV9GU95_9BACL</name>
<evidence type="ECO:0008006" key="3">
    <source>
        <dbReference type="Google" id="ProtNLM"/>
    </source>
</evidence>
<organism evidence="1 2">
    <name type="scientific">Camelliibacillus cellulosilyticus</name>
    <dbReference type="NCBI Taxonomy" id="2174486"/>
    <lineage>
        <taxon>Bacteria</taxon>
        <taxon>Bacillati</taxon>
        <taxon>Bacillota</taxon>
        <taxon>Bacilli</taxon>
        <taxon>Bacillales</taxon>
        <taxon>Sporolactobacillaceae</taxon>
        <taxon>Camelliibacillus</taxon>
    </lineage>
</organism>
<evidence type="ECO:0000313" key="2">
    <source>
        <dbReference type="Proteomes" id="UP001596022"/>
    </source>
</evidence>
<accession>A0ABV9GU95</accession>
<protein>
    <recommendedName>
        <fullName evidence="3">DUF3918 domain-containing protein</fullName>
    </recommendedName>
</protein>
<dbReference type="Proteomes" id="UP001596022">
    <property type="component" value="Unassembled WGS sequence"/>
</dbReference>
<sequence>MGQRGTWMPLIASIGIGAAAYQMMRPNNRIGNMIRHRMRRMWQERELFPNR</sequence>
<evidence type="ECO:0000313" key="1">
    <source>
        <dbReference type="EMBL" id="MFC4620491.1"/>
    </source>
</evidence>
<reference evidence="2" key="1">
    <citation type="journal article" date="2019" name="Int. J. Syst. Evol. Microbiol.">
        <title>The Global Catalogue of Microorganisms (GCM) 10K type strain sequencing project: providing services to taxonomists for standard genome sequencing and annotation.</title>
        <authorList>
            <consortium name="The Broad Institute Genomics Platform"/>
            <consortium name="The Broad Institute Genome Sequencing Center for Infectious Disease"/>
            <person name="Wu L."/>
            <person name="Ma J."/>
        </authorList>
    </citation>
    <scope>NUCLEOTIDE SEQUENCE [LARGE SCALE GENOMIC DNA]</scope>
    <source>
        <strain evidence="2">CGMCC 1.16306</strain>
    </source>
</reference>
<comment type="caution">
    <text evidence="1">The sequence shown here is derived from an EMBL/GenBank/DDBJ whole genome shotgun (WGS) entry which is preliminary data.</text>
</comment>